<reference evidence="3 4" key="1">
    <citation type="submission" date="2021-07" db="EMBL/GenBank/DDBJ databases">
        <authorList>
            <person name="Palmer J.M."/>
        </authorList>
    </citation>
    <scope>NUCLEOTIDE SEQUENCE [LARGE SCALE GENOMIC DNA]</scope>
    <source>
        <strain evidence="3 4">AT_MEX2019</strain>
        <tissue evidence="3">Muscle</tissue>
    </source>
</reference>
<proteinExistence type="predicted"/>
<gene>
    <name evidence="3" type="ORF">ATANTOWER_009573</name>
</gene>
<feature type="chain" id="PRO_5046355172" evidence="2">
    <location>
        <begin position="20"/>
        <end position="166"/>
    </location>
</feature>
<organism evidence="3 4">
    <name type="scientific">Ataeniobius toweri</name>
    <dbReference type="NCBI Taxonomy" id="208326"/>
    <lineage>
        <taxon>Eukaryota</taxon>
        <taxon>Metazoa</taxon>
        <taxon>Chordata</taxon>
        <taxon>Craniata</taxon>
        <taxon>Vertebrata</taxon>
        <taxon>Euteleostomi</taxon>
        <taxon>Actinopterygii</taxon>
        <taxon>Neopterygii</taxon>
        <taxon>Teleostei</taxon>
        <taxon>Neoteleostei</taxon>
        <taxon>Acanthomorphata</taxon>
        <taxon>Ovalentaria</taxon>
        <taxon>Atherinomorphae</taxon>
        <taxon>Cyprinodontiformes</taxon>
        <taxon>Goodeidae</taxon>
        <taxon>Ataeniobius</taxon>
    </lineage>
</organism>
<dbReference type="Proteomes" id="UP001345963">
    <property type="component" value="Unassembled WGS sequence"/>
</dbReference>
<feature type="region of interest" description="Disordered" evidence="1">
    <location>
        <begin position="146"/>
        <end position="166"/>
    </location>
</feature>
<evidence type="ECO:0000256" key="1">
    <source>
        <dbReference type="SAM" id="MobiDB-lite"/>
    </source>
</evidence>
<keyword evidence="2" id="KW-0732">Signal</keyword>
<name>A0ABU7BTS7_9TELE</name>
<protein>
    <submittedName>
        <fullName evidence="3">Uncharacterized protein</fullName>
    </submittedName>
</protein>
<feature type="signal peptide" evidence="2">
    <location>
        <begin position="1"/>
        <end position="19"/>
    </location>
</feature>
<comment type="caution">
    <text evidence="3">The sequence shown here is derived from an EMBL/GenBank/DDBJ whole genome shotgun (WGS) entry which is preliminary data.</text>
</comment>
<evidence type="ECO:0000256" key="2">
    <source>
        <dbReference type="SAM" id="SignalP"/>
    </source>
</evidence>
<evidence type="ECO:0000313" key="4">
    <source>
        <dbReference type="Proteomes" id="UP001345963"/>
    </source>
</evidence>
<sequence length="166" mass="18368">MKAVAAVKLLVLRLPLSAAVGEEAEPRAQQRRYRVSKIKKNYRNIQRGGSPSEHVPYSCWETIRLNWKERVLSTGIRRQSSGGTPLLHLTGRVTVCESGLPYHGQPALHGRKMADLEAVLADVSYLMAMEKSKSTPAARASKKIILPEPRVSAPHGSTPRLFPLTH</sequence>
<accession>A0ABU7BTS7</accession>
<dbReference type="EMBL" id="JAHUTI010069060">
    <property type="protein sequence ID" value="MED6253953.1"/>
    <property type="molecule type" value="Genomic_DNA"/>
</dbReference>
<evidence type="ECO:0000313" key="3">
    <source>
        <dbReference type="EMBL" id="MED6253953.1"/>
    </source>
</evidence>
<keyword evidence="4" id="KW-1185">Reference proteome</keyword>